<keyword evidence="5" id="KW-1133">Transmembrane helix</keyword>
<dbReference type="PANTHER" id="PTHR47529:SF1">
    <property type="entry name" value="PERIPLASMIC CHAPERONE PPID"/>
    <property type="match status" value="1"/>
</dbReference>
<evidence type="ECO:0000313" key="8">
    <source>
        <dbReference type="Proteomes" id="UP000324575"/>
    </source>
</evidence>
<dbReference type="GO" id="GO:0005886">
    <property type="term" value="C:plasma membrane"/>
    <property type="evidence" value="ECO:0007669"/>
    <property type="project" value="UniProtKB-SubCell"/>
</dbReference>
<sequence>MATLEKIRSKAALLVIVVGIALFAFVIEGFLQSGSTLFNLNKENIVTVNGKGVHYQDFLAKVEERTEAIKRNNNGRSTSDDEQNQIRQIILNESIDEILFSKEATTLGLTVSKDEYKELVMGNNISPVLQQIPDFKNPQTGRFDQTRLLQFLQMVENDDTEGYPEEYLPQLQEMKKAWLNVEKQIMEERLKRKFSSLLSAAILTNDLEAKAAYENNKLSVDFDYVAQSYSSIPDEAVNVTDAEIQNLYNERKSQFKQDEAKVINFIALNIVPDPADYQAVEAKLTAVKEQLSTAVHTGELVLSSSDIPYVDAYVATADLSEAQKQFVSTNEVGAIEGPVLTNGVYNVYKLEGEKTAPDSIKINLLALPVSYDETQFTQLTDSLLNVLKTGTSFADMAKSATGGQNDGDMGWATEVQLASQVDVKFKDEVFAASVNVPFVAKSNTSSFLVQVTEKTAPVKKYKLANIQVRVTPSQETKTRLYNELSQFVSANHSVQGLKEKAAEAGFSIQTDVELTKDQINISGIQSTRQIVQWAFNNKNGAISDIYECQNSEYFVVAAVENHLKEGFRPLASVSDILKRELMNEKKGAKLVADLQAKKLSSLEQYAAAMNTTPQSAQYLTFNTPNISGIGSEPLLNVVVPNAPVHQVSGPYAGKNRVYVVLVTDKRESDAPYNAENQIQQLKMQNMYRAYQLVQNPELLRENAKIQDNSLRFF</sequence>
<comment type="subcellular location">
    <subcellularLocation>
        <location evidence="1">Cell membrane</location>
    </subcellularLocation>
</comment>
<evidence type="ECO:0000256" key="4">
    <source>
        <dbReference type="ARBA" id="ARBA00023186"/>
    </source>
</evidence>
<evidence type="ECO:0008006" key="9">
    <source>
        <dbReference type="Google" id="ProtNLM"/>
    </source>
</evidence>
<keyword evidence="5" id="KW-0812">Transmembrane</keyword>
<proteinExistence type="predicted"/>
<dbReference type="InterPro" id="IPR027304">
    <property type="entry name" value="Trigger_fact/SurA_dom_sf"/>
</dbReference>
<dbReference type="Proteomes" id="UP000324575">
    <property type="component" value="Unassembled WGS sequence"/>
</dbReference>
<keyword evidence="3 5" id="KW-0472">Membrane</keyword>
<evidence type="ECO:0000256" key="2">
    <source>
        <dbReference type="ARBA" id="ARBA00022475"/>
    </source>
</evidence>
<dbReference type="PANTHER" id="PTHR47529">
    <property type="entry name" value="PEPTIDYL-PROLYL CIS-TRANS ISOMERASE D"/>
    <property type="match status" value="1"/>
</dbReference>
<dbReference type="SUPFAM" id="SSF109998">
    <property type="entry name" value="Triger factor/SurA peptide-binding domain-like"/>
    <property type="match status" value="1"/>
</dbReference>
<organism evidence="7 8">
    <name type="scientific">Candidatus Ordinivivax streblomastigis</name>
    <dbReference type="NCBI Taxonomy" id="2540710"/>
    <lineage>
        <taxon>Bacteria</taxon>
        <taxon>Pseudomonadati</taxon>
        <taxon>Bacteroidota</taxon>
        <taxon>Bacteroidia</taxon>
        <taxon>Bacteroidales</taxon>
        <taxon>Candidatus Ordinivivax</taxon>
    </lineage>
</organism>
<dbReference type="Pfam" id="PF13616">
    <property type="entry name" value="Rotamase_3"/>
    <property type="match status" value="1"/>
</dbReference>
<accession>A0A5M8P4V3</accession>
<reference evidence="7 8" key="1">
    <citation type="submission" date="2019-03" db="EMBL/GenBank/DDBJ databases">
        <title>Single cell metagenomics reveals metabolic interactions within the superorganism composed of flagellate Streblomastix strix and complex community of Bacteroidetes bacteria on its surface.</title>
        <authorList>
            <person name="Treitli S.C."/>
            <person name="Kolisko M."/>
            <person name="Husnik F."/>
            <person name="Keeling P."/>
            <person name="Hampl V."/>
        </authorList>
    </citation>
    <scope>NUCLEOTIDE SEQUENCE [LARGE SCALE GENOMIC DNA]</scope>
    <source>
        <strain evidence="7">St1</strain>
    </source>
</reference>
<dbReference type="EMBL" id="SNRX01000002">
    <property type="protein sequence ID" value="KAA6303239.1"/>
    <property type="molecule type" value="Genomic_DNA"/>
</dbReference>
<evidence type="ECO:0000313" key="7">
    <source>
        <dbReference type="EMBL" id="KAA6303408.1"/>
    </source>
</evidence>
<name>A0A5M8P4V3_9BACT</name>
<evidence type="ECO:0000256" key="5">
    <source>
        <dbReference type="SAM" id="Phobius"/>
    </source>
</evidence>
<evidence type="ECO:0000256" key="1">
    <source>
        <dbReference type="ARBA" id="ARBA00004236"/>
    </source>
</evidence>
<keyword evidence="4" id="KW-0143">Chaperone</keyword>
<comment type="caution">
    <text evidence="7">The sequence shown here is derived from an EMBL/GenBank/DDBJ whole genome shotgun (WGS) entry which is preliminary data.</text>
</comment>
<keyword evidence="2" id="KW-1003">Cell membrane</keyword>
<dbReference type="Pfam" id="PF13623">
    <property type="entry name" value="SurA_N_2"/>
    <property type="match status" value="1"/>
</dbReference>
<dbReference type="InterPro" id="IPR052029">
    <property type="entry name" value="PpiD_chaperone"/>
</dbReference>
<evidence type="ECO:0000256" key="3">
    <source>
        <dbReference type="ARBA" id="ARBA00023136"/>
    </source>
</evidence>
<feature type="transmembrane region" description="Helical" evidence="5">
    <location>
        <begin position="12"/>
        <end position="31"/>
    </location>
</feature>
<protein>
    <recommendedName>
        <fullName evidence="9">PpiC domain-containing protein</fullName>
    </recommendedName>
</protein>
<evidence type="ECO:0000313" key="6">
    <source>
        <dbReference type="EMBL" id="KAA6303239.1"/>
    </source>
</evidence>
<dbReference type="AlphaFoldDB" id="A0A5M8P4V3"/>
<dbReference type="EMBL" id="SNRX01000002">
    <property type="protein sequence ID" value="KAA6303408.1"/>
    <property type="molecule type" value="Genomic_DNA"/>
</dbReference>
<gene>
    <name evidence="6" type="ORF">EZS26_000399</name>
    <name evidence="7" type="ORF">EZS26_000568</name>
</gene>